<dbReference type="Proteomes" id="UP001055811">
    <property type="component" value="Linkage Group LG04"/>
</dbReference>
<name>A0ACB9DWM4_CICIN</name>
<accession>A0ACB9DWM4</accession>
<comment type="caution">
    <text evidence="1">The sequence shown here is derived from an EMBL/GenBank/DDBJ whole genome shotgun (WGS) entry which is preliminary data.</text>
</comment>
<sequence>MESEIEHPAATVVKWCDCGSDCCSAKLDNIGSWICTTKRKLDERDDNKFIIPGLSIPEVARVDIGNECAALREMVTSQQQTIQDLSNELDKERNVASSAANEAMSMILRL</sequence>
<protein>
    <submittedName>
        <fullName evidence="1">Uncharacterized protein</fullName>
    </submittedName>
</protein>
<proteinExistence type="predicted"/>
<organism evidence="1 2">
    <name type="scientific">Cichorium intybus</name>
    <name type="common">Chicory</name>
    <dbReference type="NCBI Taxonomy" id="13427"/>
    <lineage>
        <taxon>Eukaryota</taxon>
        <taxon>Viridiplantae</taxon>
        <taxon>Streptophyta</taxon>
        <taxon>Embryophyta</taxon>
        <taxon>Tracheophyta</taxon>
        <taxon>Spermatophyta</taxon>
        <taxon>Magnoliopsida</taxon>
        <taxon>eudicotyledons</taxon>
        <taxon>Gunneridae</taxon>
        <taxon>Pentapetalae</taxon>
        <taxon>asterids</taxon>
        <taxon>campanulids</taxon>
        <taxon>Asterales</taxon>
        <taxon>Asteraceae</taxon>
        <taxon>Cichorioideae</taxon>
        <taxon>Cichorieae</taxon>
        <taxon>Cichoriinae</taxon>
        <taxon>Cichorium</taxon>
    </lineage>
</organism>
<gene>
    <name evidence="1" type="ORF">L2E82_22149</name>
</gene>
<dbReference type="EMBL" id="CM042012">
    <property type="protein sequence ID" value="KAI3751103.1"/>
    <property type="molecule type" value="Genomic_DNA"/>
</dbReference>
<evidence type="ECO:0000313" key="1">
    <source>
        <dbReference type="EMBL" id="KAI3751103.1"/>
    </source>
</evidence>
<reference evidence="2" key="1">
    <citation type="journal article" date="2022" name="Mol. Ecol. Resour.">
        <title>The genomes of chicory, endive, great burdock and yacon provide insights into Asteraceae palaeo-polyploidization history and plant inulin production.</title>
        <authorList>
            <person name="Fan W."/>
            <person name="Wang S."/>
            <person name="Wang H."/>
            <person name="Wang A."/>
            <person name="Jiang F."/>
            <person name="Liu H."/>
            <person name="Zhao H."/>
            <person name="Xu D."/>
            <person name="Zhang Y."/>
        </authorList>
    </citation>
    <scope>NUCLEOTIDE SEQUENCE [LARGE SCALE GENOMIC DNA]</scope>
    <source>
        <strain evidence="2">cv. Punajuju</strain>
    </source>
</reference>
<evidence type="ECO:0000313" key="2">
    <source>
        <dbReference type="Proteomes" id="UP001055811"/>
    </source>
</evidence>
<reference evidence="1 2" key="2">
    <citation type="journal article" date="2022" name="Mol. Ecol. Resour.">
        <title>The genomes of chicory, endive, great burdock and yacon provide insights into Asteraceae paleo-polyploidization history and plant inulin production.</title>
        <authorList>
            <person name="Fan W."/>
            <person name="Wang S."/>
            <person name="Wang H."/>
            <person name="Wang A."/>
            <person name="Jiang F."/>
            <person name="Liu H."/>
            <person name="Zhao H."/>
            <person name="Xu D."/>
            <person name="Zhang Y."/>
        </authorList>
    </citation>
    <scope>NUCLEOTIDE SEQUENCE [LARGE SCALE GENOMIC DNA]</scope>
    <source>
        <strain evidence="2">cv. Punajuju</strain>
        <tissue evidence="1">Leaves</tissue>
    </source>
</reference>
<keyword evidence="2" id="KW-1185">Reference proteome</keyword>